<accession>A0A1Y2CAF2</accession>
<evidence type="ECO:0000313" key="6">
    <source>
        <dbReference type="EMBL" id="ORY44018.1"/>
    </source>
</evidence>
<keyword evidence="7" id="KW-1185">Reference proteome</keyword>
<organism evidence="6 7">
    <name type="scientific">Rhizoclosmatium globosum</name>
    <dbReference type="NCBI Taxonomy" id="329046"/>
    <lineage>
        <taxon>Eukaryota</taxon>
        <taxon>Fungi</taxon>
        <taxon>Fungi incertae sedis</taxon>
        <taxon>Chytridiomycota</taxon>
        <taxon>Chytridiomycota incertae sedis</taxon>
        <taxon>Chytridiomycetes</taxon>
        <taxon>Chytridiales</taxon>
        <taxon>Chytriomycetaceae</taxon>
        <taxon>Rhizoclosmatium</taxon>
    </lineage>
</organism>
<reference evidence="6 7" key="1">
    <citation type="submission" date="2016-07" db="EMBL/GenBank/DDBJ databases">
        <title>Pervasive Adenine N6-methylation of Active Genes in Fungi.</title>
        <authorList>
            <consortium name="DOE Joint Genome Institute"/>
            <person name="Mondo S.J."/>
            <person name="Dannebaum R.O."/>
            <person name="Kuo R.C."/>
            <person name="Labutti K."/>
            <person name="Haridas S."/>
            <person name="Kuo A."/>
            <person name="Salamov A."/>
            <person name="Ahrendt S.R."/>
            <person name="Lipzen A."/>
            <person name="Sullivan W."/>
            <person name="Andreopoulos W.B."/>
            <person name="Clum A."/>
            <person name="Lindquist E."/>
            <person name="Daum C."/>
            <person name="Ramamoorthy G.K."/>
            <person name="Gryganskyi A."/>
            <person name="Culley D."/>
            <person name="Magnuson J.K."/>
            <person name="James T.Y."/>
            <person name="O'Malley M.A."/>
            <person name="Stajich J.E."/>
            <person name="Spatafora J.W."/>
            <person name="Visel A."/>
            <person name="Grigoriev I.V."/>
        </authorList>
    </citation>
    <scope>NUCLEOTIDE SEQUENCE [LARGE SCALE GENOMIC DNA]</scope>
    <source>
        <strain evidence="6 7">JEL800</strain>
    </source>
</reference>
<dbReference type="SUPFAM" id="SSF144232">
    <property type="entry name" value="HIT/MYND zinc finger-like"/>
    <property type="match status" value="1"/>
</dbReference>
<dbReference type="EMBL" id="MCGO01000023">
    <property type="protein sequence ID" value="ORY44018.1"/>
    <property type="molecule type" value="Genomic_DNA"/>
</dbReference>
<dbReference type="Pfam" id="PF01753">
    <property type="entry name" value="zf-MYND"/>
    <property type="match status" value="1"/>
</dbReference>
<keyword evidence="1" id="KW-0479">Metal-binding</keyword>
<comment type="caution">
    <text evidence="6">The sequence shown here is derived from an EMBL/GenBank/DDBJ whole genome shotgun (WGS) entry which is preliminary data.</text>
</comment>
<dbReference type="PROSITE" id="PS50865">
    <property type="entry name" value="ZF_MYND_2"/>
    <property type="match status" value="1"/>
</dbReference>
<dbReference type="AlphaFoldDB" id="A0A1Y2CAF2"/>
<keyword evidence="2 4" id="KW-0863">Zinc-finger</keyword>
<dbReference type="Proteomes" id="UP000193642">
    <property type="component" value="Unassembled WGS sequence"/>
</dbReference>
<dbReference type="OrthoDB" id="2093879at2759"/>
<keyword evidence="3" id="KW-0862">Zinc</keyword>
<dbReference type="InterPro" id="IPR002893">
    <property type="entry name" value="Znf_MYND"/>
</dbReference>
<evidence type="ECO:0000256" key="3">
    <source>
        <dbReference type="ARBA" id="ARBA00022833"/>
    </source>
</evidence>
<dbReference type="PROSITE" id="PS01360">
    <property type="entry name" value="ZF_MYND_1"/>
    <property type="match status" value="1"/>
</dbReference>
<evidence type="ECO:0000256" key="4">
    <source>
        <dbReference type="PROSITE-ProRule" id="PRU00134"/>
    </source>
</evidence>
<gene>
    <name evidence="6" type="ORF">BCR33DRAFT_233483</name>
</gene>
<protein>
    <recommendedName>
        <fullName evidence="5">MYND-type domain-containing protein</fullName>
    </recommendedName>
</protein>
<dbReference type="GO" id="GO:0008270">
    <property type="term" value="F:zinc ion binding"/>
    <property type="evidence" value="ECO:0007669"/>
    <property type="project" value="UniProtKB-KW"/>
</dbReference>
<evidence type="ECO:0000256" key="2">
    <source>
        <dbReference type="ARBA" id="ARBA00022771"/>
    </source>
</evidence>
<evidence type="ECO:0000256" key="1">
    <source>
        <dbReference type="ARBA" id="ARBA00022723"/>
    </source>
</evidence>
<name>A0A1Y2CAF2_9FUNG</name>
<proteinExistence type="predicted"/>
<evidence type="ECO:0000313" key="7">
    <source>
        <dbReference type="Proteomes" id="UP000193642"/>
    </source>
</evidence>
<dbReference type="Gene3D" id="6.10.140.2220">
    <property type="match status" value="1"/>
</dbReference>
<feature type="domain" description="MYND-type" evidence="5">
    <location>
        <begin position="39"/>
        <end position="82"/>
    </location>
</feature>
<sequence>MRIQAAALIKVNPDRPLAEEKVQHLYRMCQRVVAFKSVCVVCKTTSGDAQRKLEYCAACKTVKYCSKECQRVHWKAGHKRCCRPAQDLRKGDIVQLQGLVARSDLNGSYRELGEFNQEKGRWEVTWLRGSNGILIKPDNLVRAVTVEEMVDFYAITGGIPSFF</sequence>
<evidence type="ECO:0000259" key="5">
    <source>
        <dbReference type="PROSITE" id="PS50865"/>
    </source>
</evidence>